<evidence type="ECO:0000256" key="2">
    <source>
        <dbReference type="ARBA" id="ARBA00007783"/>
    </source>
</evidence>
<evidence type="ECO:0000256" key="8">
    <source>
        <dbReference type="RuleBase" id="RU361157"/>
    </source>
</evidence>
<gene>
    <name evidence="10" type="ORF">EAH76_15860</name>
</gene>
<evidence type="ECO:0000313" key="11">
    <source>
        <dbReference type="Proteomes" id="UP000319931"/>
    </source>
</evidence>
<comment type="subcellular location">
    <subcellularLocation>
        <location evidence="8">Cell inner membrane</location>
        <topology evidence="8">Multi-pass membrane protein</topology>
    </subcellularLocation>
    <subcellularLocation>
        <location evidence="1">Cell membrane</location>
        <topology evidence="1">Multi-pass membrane protein</topology>
    </subcellularLocation>
</comment>
<feature type="transmembrane region" description="Helical" evidence="8">
    <location>
        <begin position="249"/>
        <end position="271"/>
    </location>
</feature>
<proteinExistence type="inferred from homology"/>
<dbReference type="PANTHER" id="PTHR30294:SF29">
    <property type="entry name" value="MULTIDRUG ABC TRANSPORTER PERMEASE YBHS-RELATED"/>
    <property type="match status" value="1"/>
</dbReference>
<evidence type="ECO:0000256" key="4">
    <source>
        <dbReference type="ARBA" id="ARBA00022475"/>
    </source>
</evidence>
<evidence type="ECO:0000259" key="9">
    <source>
        <dbReference type="PROSITE" id="PS51012"/>
    </source>
</evidence>
<sequence length="364" mass="38543">MRRILALARVETLRMLRSRTTFTLLIFVPAMQVLLFGYAIRPVPPRIGVAIAAPTAAGAGRVARAIERMPGVTMTGAPLKPGGAASAVREGRALIGIEVPSLRSFANPTQARVPLRIVVDATNAGLTGAAVSGIEAAYWRSLAEQADAVDSGPGLKIERLYNPEARADWTFLPALIGVTVMIAMIMLGALSLARERESGTWEGLQALPVWPVEMLLGKLLPYVLIGTMQGLLVLGVGIALFALPMRGSVVALVALLPLFAAANFALGYAISMRARTQVAALQGAVAFYLPAMLLSGFLYPFETLPNWARWIGTLFPLTHFIRAARGALLHGDGAAAVLAHGWPILAFLIAASAVALLARSRSID</sequence>
<dbReference type="Pfam" id="PF01061">
    <property type="entry name" value="ABC2_membrane"/>
    <property type="match status" value="1"/>
</dbReference>
<keyword evidence="7 8" id="KW-0472">Membrane</keyword>
<feature type="transmembrane region" description="Helical" evidence="8">
    <location>
        <begin position="278"/>
        <end position="301"/>
    </location>
</feature>
<dbReference type="PANTHER" id="PTHR30294">
    <property type="entry name" value="MEMBRANE COMPONENT OF ABC TRANSPORTER YHHJ-RELATED"/>
    <property type="match status" value="1"/>
</dbReference>
<evidence type="ECO:0000256" key="6">
    <source>
        <dbReference type="ARBA" id="ARBA00022989"/>
    </source>
</evidence>
<dbReference type="PROSITE" id="PS51012">
    <property type="entry name" value="ABC_TM2"/>
    <property type="match status" value="1"/>
</dbReference>
<evidence type="ECO:0000313" key="10">
    <source>
        <dbReference type="EMBL" id="TPG52271.1"/>
    </source>
</evidence>
<keyword evidence="5 8" id="KW-0812">Transmembrane</keyword>
<reference evidence="10 11" key="1">
    <citation type="journal article" date="2019" name="Environ. Microbiol.">
        <title>Species interactions and distinct microbial communities in high Arctic permafrost affected cryosols are associated with the CH4 and CO2 gas fluxes.</title>
        <authorList>
            <person name="Altshuler I."/>
            <person name="Hamel J."/>
            <person name="Turney S."/>
            <person name="Magnuson E."/>
            <person name="Levesque R."/>
            <person name="Greer C."/>
            <person name="Whyte L.G."/>
        </authorList>
    </citation>
    <scope>NUCLEOTIDE SEQUENCE [LARGE SCALE GENOMIC DNA]</scope>
    <source>
        <strain evidence="10 11">E6.1</strain>
    </source>
</reference>
<dbReference type="Proteomes" id="UP000319931">
    <property type="component" value="Unassembled WGS sequence"/>
</dbReference>
<dbReference type="InterPro" id="IPR047817">
    <property type="entry name" value="ABC2_TM_bact-type"/>
</dbReference>
<name>A0A502FS80_9SPHN</name>
<accession>A0A502FS80</accession>
<feature type="domain" description="ABC transmembrane type-2" evidence="9">
    <location>
        <begin position="127"/>
        <end position="362"/>
    </location>
</feature>
<dbReference type="OrthoDB" id="9784671at2"/>
<dbReference type="AlphaFoldDB" id="A0A502FS80"/>
<evidence type="ECO:0000256" key="3">
    <source>
        <dbReference type="ARBA" id="ARBA00022448"/>
    </source>
</evidence>
<dbReference type="GO" id="GO:0140359">
    <property type="term" value="F:ABC-type transporter activity"/>
    <property type="evidence" value="ECO:0007669"/>
    <property type="project" value="InterPro"/>
</dbReference>
<keyword evidence="11" id="KW-1185">Reference proteome</keyword>
<organism evidence="10 11">
    <name type="scientific">Sphingomonas glacialis</name>
    <dbReference type="NCBI Taxonomy" id="658225"/>
    <lineage>
        <taxon>Bacteria</taxon>
        <taxon>Pseudomonadati</taxon>
        <taxon>Pseudomonadota</taxon>
        <taxon>Alphaproteobacteria</taxon>
        <taxon>Sphingomonadales</taxon>
        <taxon>Sphingomonadaceae</taxon>
        <taxon>Sphingomonas</taxon>
    </lineage>
</organism>
<comment type="similarity">
    <text evidence="2 8">Belongs to the ABC-2 integral membrane protein family.</text>
</comment>
<keyword evidence="6 8" id="KW-1133">Transmembrane helix</keyword>
<keyword evidence="4 8" id="KW-1003">Cell membrane</keyword>
<dbReference type="GO" id="GO:0005886">
    <property type="term" value="C:plasma membrane"/>
    <property type="evidence" value="ECO:0007669"/>
    <property type="project" value="UniProtKB-SubCell"/>
</dbReference>
<feature type="transmembrane region" description="Helical" evidence="8">
    <location>
        <begin position="171"/>
        <end position="193"/>
    </location>
</feature>
<evidence type="ECO:0000256" key="7">
    <source>
        <dbReference type="ARBA" id="ARBA00023136"/>
    </source>
</evidence>
<dbReference type="EMBL" id="RCZC01000004">
    <property type="protein sequence ID" value="TPG52271.1"/>
    <property type="molecule type" value="Genomic_DNA"/>
</dbReference>
<protein>
    <recommendedName>
        <fullName evidence="8">Transport permease protein</fullName>
    </recommendedName>
</protein>
<evidence type="ECO:0000256" key="1">
    <source>
        <dbReference type="ARBA" id="ARBA00004651"/>
    </source>
</evidence>
<keyword evidence="3 8" id="KW-0813">Transport</keyword>
<dbReference type="InterPro" id="IPR013525">
    <property type="entry name" value="ABC2_TM"/>
</dbReference>
<feature type="transmembrane region" description="Helical" evidence="8">
    <location>
        <begin position="21"/>
        <end position="40"/>
    </location>
</feature>
<feature type="transmembrane region" description="Helical" evidence="8">
    <location>
        <begin position="336"/>
        <end position="358"/>
    </location>
</feature>
<feature type="transmembrane region" description="Helical" evidence="8">
    <location>
        <begin position="219"/>
        <end position="243"/>
    </location>
</feature>
<comment type="caution">
    <text evidence="10">The sequence shown here is derived from an EMBL/GenBank/DDBJ whole genome shotgun (WGS) entry which is preliminary data.</text>
</comment>
<evidence type="ECO:0000256" key="5">
    <source>
        <dbReference type="ARBA" id="ARBA00022692"/>
    </source>
</evidence>
<dbReference type="InterPro" id="IPR051449">
    <property type="entry name" value="ABC-2_transporter_component"/>
</dbReference>